<dbReference type="RefSeq" id="XP_001019581.1">
    <property type="nucleotide sequence ID" value="XM_001019581.1"/>
</dbReference>
<accession>Q23S11</accession>
<dbReference type="KEGG" id="tet:TTHERM_01122810"/>
<evidence type="ECO:0000313" key="2">
    <source>
        <dbReference type="EMBL" id="EAR99336.1"/>
    </source>
</evidence>
<gene>
    <name evidence="2" type="ORF">TTHERM_01122810</name>
</gene>
<dbReference type="AlphaFoldDB" id="Q23S11"/>
<proteinExistence type="predicted"/>
<name>Q23S11_TETTS</name>
<evidence type="ECO:0000256" key="1">
    <source>
        <dbReference type="SAM" id="Coils"/>
    </source>
</evidence>
<sequence>MDIIDDSYQVFCQKHKHHLVNLIQISLNTQQLLNCEECVLETGNTKDYISIQTIKKCRDDFIFQNWPPLSDYNLLQKIQKILDDNNGIINRIEQEFNKIIQQIIEQLEQQKKIILKEVNEKQKSIENLIKIYNQISGKDELKSFFKQNNKSLENNEKILYQFIQDKISNCSQNTEILLQAIKKVTHQNKPKAKGKQLTNFENDNEPEEQFQYQQFLLSNCLSNRSESQQNQSQIQLLFGKAQQCLYKSSKQIKVVENNFITLKKNSSSQHGNVYFNYGLSKQKNYIFRFQFHDKAGDSLLIGLNDNKQEIKYIQKACKIFCSNDQKYGGKVEKGEYFYQVYYPEYSSINSLSETQNINPEKTYYLSIVFGNKENYKTTIDLIYFQEIEN</sequence>
<feature type="coiled-coil region" evidence="1">
    <location>
        <begin position="89"/>
        <end position="124"/>
    </location>
</feature>
<dbReference type="InParanoid" id="Q23S11"/>
<dbReference type="HOGENOM" id="CLU_673531_0_0_1"/>
<dbReference type="Proteomes" id="UP000009168">
    <property type="component" value="Unassembled WGS sequence"/>
</dbReference>
<reference evidence="3" key="1">
    <citation type="journal article" date="2006" name="PLoS Biol.">
        <title>Macronuclear genome sequence of the ciliate Tetrahymena thermophila, a model eukaryote.</title>
        <authorList>
            <person name="Eisen J.A."/>
            <person name="Coyne R.S."/>
            <person name="Wu M."/>
            <person name="Wu D."/>
            <person name="Thiagarajan M."/>
            <person name="Wortman J.R."/>
            <person name="Badger J.H."/>
            <person name="Ren Q."/>
            <person name="Amedeo P."/>
            <person name="Jones K.M."/>
            <person name="Tallon L.J."/>
            <person name="Delcher A.L."/>
            <person name="Salzberg S.L."/>
            <person name="Silva J.C."/>
            <person name="Haas B.J."/>
            <person name="Majoros W.H."/>
            <person name="Farzad M."/>
            <person name="Carlton J.M."/>
            <person name="Smith R.K. Jr."/>
            <person name="Garg J."/>
            <person name="Pearlman R.E."/>
            <person name="Karrer K.M."/>
            <person name="Sun L."/>
            <person name="Manning G."/>
            <person name="Elde N.C."/>
            <person name="Turkewitz A.P."/>
            <person name="Asai D.J."/>
            <person name="Wilkes D.E."/>
            <person name="Wang Y."/>
            <person name="Cai H."/>
            <person name="Collins K."/>
            <person name="Stewart B.A."/>
            <person name="Lee S.R."/>
            <person name="Wilamowska K."/>
            <person name="Weinberg Z."/>
            <person name="Ruzzo W.L."/>
            <person name="Wloga D."/>
            <person name="Gaertig J."/>
            <person name="Frankel J."/>
            <person name="Tsao C.-C."/>
            <person name="Gorovsky M.A."/>
            <person name="Keeling P.J."/>
            <person name="Waller R.F."/>
            <person name="Patron N.J."/>
            <person name="Cherry J.M."/>
            <person name="Stover N.A."/>
            <person name="Krieger C.J."/>
            <person name="del Toro C."/>
            <person name="Ryder H.F."/>
            <person name="Williamson S.C."/>
            <person name="Barbeau R.A."/>
            <person name="Hamilton E.P."/>
            <person name="Orias E."/>
        </authorList>
    </citation>
    <scope>NUCLEOTIDE SEQUENCE [LARGE SCALE GENOMIC DNA]</scope>
    <source>
        <strain evidence="3">SB210</strain>
    </source>
</reference>
<dbReference type="EMBL" id="GG662640">
    <property type="protein sequence ID" value="EAR99336.1"/>
    <property type="molecule type" value="Genomic_DNA"/>
</dbReference>
<keyword evidence="3" id="KW-1185">Reference proteome</keyword>
<evidence type="ECO:0000313" key="3">
    <source>
        <dbReference type="Proteomes" id="UP000009168"/>
    </source>
</evidence>
<keyword evidence="1" id="KW-0175">Coiled coil</keyword>
<protein>
    <submittedName>
        <fullName evidence="2">Uncharacterized protein</fullName>
    </submittedName>
</protein>
<dbReference type="GeneID" id="7828850"/>
<organism evidence="2 3">
    <name type="scientific">Tetrahymena thermophila (strain SB210)</name>
    <dbReference type="NCBI Taxonomy" id="312017"/>
    <lineage>
        <taxon>Eukaryota</taxon>
        <taxon>Sar</taxon>
        <taxon>Alveolata</taxon>
        <taxon>Ciliophora</taxon>
        <taxon>Intramacronucleata</taxon>
        <taxon>Oligohymenophorea</taxon>
        <taxon>Hymenostomatida</taxon>
        <taxon>Tetrahymenina</taxon>
        <taxon>Tetrahymenidae</taxon>
        <taxon>Tetrahymena</taxon>
    </lineage>
</organism>